<proteinExistence type="predicted"/>
<dbReference type="AlphaFoldDB" id="A0AAD2HHN0"/>
<name>A0AAD2HHN0_9AGAR</name>
<evidence type="ECO:0000313" key="2">
    <source>
        <dbReference type="Proteomes" id="UP001295794"/>
    </source>
</evidence>
<accession>A0AAD2HHN0</accession>
<organism evidence="1 2">
    <name type="scientific">Mycena citricolor</name>
    <dbReference type="NCBI Taxonomy" id="2018698"/>
    <lineage>
        <taxon>Eukaryota</taxon>
        <taxon>Fungi</taxon>
        <taxon>Dikarya</taxon>
        <taxon>Basidiomycota</taxon>
        <taxon>Agaricomycotina</taxon>
        <taxon>Agaricomycetes</taxon>
        <taxon>Agaricomycetidae</taxon>
        <taxon>Agaricales</taxon>
        <taxon>Marasmiineae</taxon>
        <taxon>Mycenaceae</taxon>
        <taxon>Mycena</taxon>
    </lineage>
</organism>
<keyword evidence="2" id="KW-1185">Reference proteome</keyword>
<dbReference type="EMBL" id="CAVNYO010000405">
    <property type="protein sequence ID" value="CAK5275089.1"/>
    <property type="molecule type" value="Genomic_DNA"/>
</dbReference>
<comment type="caution">
    <text evidence="1">The sequence shown here is derived from an EMBL/GenBank/DDBJ whole genome shotgun (WGS) entry which is preliminary data.</text>
</comment>
<evidence type="ECO:0000313" key="1">
    <source>
        <dbReference type="EMBL" id="CAK5275089.1"/>
    </source>
</evidence>
<protein>
    <submittedName>
        <fullName evidence="1">Uncharacterized protein</fullName>
    </submittedName>
</protein>
<dbReference type="Proteomes" id="UP001295794">
    <property type="component" value="Unassembled WGS sequence"/>
</dbReference>
<reference evidence="1" key="1">
    <citation type="submission" date="2023-11" db="EMBL/GenBank/DDBJ databases">
        <authorList>
            <person name="De Vega J J."/>
            <person name="De Vega J J."/>
        </authorList>
    </citation>
    <scope>NUCLEOTIDE SEQUENCE</scope>
</reference>
<sequence>MRRAADIVEGQLGNVEGSQILLRSLKRRKIGNDVGKFVTDFRHSNETGRVRRSVWGINGNAAERRYSNNTMGASQS</sequence>
<gene>
    <name evidence="1" type="ORF">MYCIT1_LOCUS22650</name>
</gene>